<proteinExistence type="predicted"/>
<reference evidence="1 2" key="1">
    <citation type="submission" date="2024-06" db="EMBL/GenBank/DDBJ databases">
        <title>Genomic Encyclopedia of Type Strains, Phase IV (KMG-IV): sequencing the most valuable type-strain genomes for metagenomic binning, comparative biology and taxonomic classification.</title>
        <authorList>
            <person name="Goeker M."/>
        </authorList>
    </citation>
    <scope>NUCLEOTIDE SEQUENCE [LARGE SCALE GENOMIC DNA]</scope>
    <source>
        <strain evidence="1 2">DSM 28303</strain>
    </source>
</reference>
<protein>
    <submittedName>
        <fullName evidence="1">Uncharacterized protein</fullName>
    </submittedName>
</protein>
<evidence type="ECO:0000313" key="2">
    <source>
        <dbReference type="Proteomes" id="UP001549122"/>
    </source>
</evidence>
<keyword evidence="2" id="KW-1185">Reference proteome</keyword>
<accession>A0ABV2FL83</accession>
<dbReference type="Proteomes" id="UP001549122">
    <property type="component" value="Unassembled WGS sequence"/>
</dbReference>
<dbReference type="EMBL" id="JBEPLO010000054">
    <property type="protein sequence ID" value="MET3559320.1"/>
    <property type="molecule type" value="Genomic_DNA"/>
</dbReference>
<sequence>MENLYLTPPSPAFKDQVLSYKDAFFPGTPLWGQPLRKDRFL</sequence>
<organism evidence="1 2">
    <name type="scientific">Streptococcus rupicaprae</name>
    <dbReference type="NCBI Taxonomy" id="759619"/>
    <lineage>
        <taxon>Bacteria</taxon>
        <taxon>Bacillati</taxon>
        <taxon>Bacillota</taxon>
        <taxon>Bacilli</taxon>
        <taxon>Lactobacillales</taxon>
        <taxon>Streptococcaceae</taxon>
        <taxon>Streptococcus</taxon>
    </lineage>
</organism>
<comment type="caution">
    <text evidence="1">The sequence shown here is derived from an EMBL/GenBank/DDBJ whole genome shotgun (WGS) entry which is preliminary data.</text>
</comment>
<name>A0ABV2FL83_9STRE</name>
<evidence type="ECO:0000313" key="1">
    <source>
        <dbReference type="EMBL" id="MET3559320.1"/>
    </source>
</evidence>
<gene>
    <name evidence="1" type="ORF">ABID29_002474</name>
</gene>